<organism evidence="2 3">
    <name type="scientific">Gossypium stocksii</name>
    <dbReference type="NCBI Taxonomy" id="47602"/>
    <lineage>
        <taxon>Eukaryota</taxon>
        <taxon>Viridiplantae</taxon>
        <taxon>Streptophyta</taxon>
        <taxon>Embryophyta</taxon>
        <taxon>Tracheophyta</taxon>
        <taxon>Spermatophyta</taxon>
        <taxon>Magnoliopsida</taxon>
        <taxon>eudicotyledons</taxon>
        <taxon>Gunneridae</taxon>
        <taxon>Pentapetalae</taxon>
        <taxon>rosids</taxon>
        <taxon>malvids</taxon>
        <taxon>Malvales</taxon>
        <taxon>Malvaceae</taxon>
        <taxon>Malvoideae</taxon>
        <taxon>Gossypium</taxon>
    </lineage>
</organism>
<protein>
    <recommendedName>
        <fullName evidence="4">Aminotransferase-like plant mobile domain-containing protein</fullName>
    </recommendedName>
</protein>
<sequence>MLATLYQELYWGTEPNKMSIGDCLLLLQSWAWWRLPFLHLRVDTPYTFPLVTRITPHITMEEGDKDEGWGQDEDEDDEEE</sequence>
<feature type="region of interest" description="Disordered" evidence="1">
    <location>
        <begin position="59"/>
        <end position="80"/>
    </location>
</feature>
<evidence type="ECO:0000313" key="2">
    <source>
        <dbReference type="EMBL" id="KAH1121924.1"/>
    </source>
</evidence>
<proteinExistence type="predicted"/>
<feature type="compositionally biased region" description="Basic and acidic residues" evidence="1">
    <location>
        <begin position="59"/>
        <end position="68"/>
    </location>
</feature>
<comment type="caution">
    <text evidence="2">The sequence shown here is derived from an EMBL/GenBank/DDBJ whole genome shotgun (WGS) entry which is preliminary data.</text>
</comment>
<keyword evidence="3" id="KW-1185">Reference proteome</keyword>
<dbReference type="AlphaFoldDB" id="A0A9D4AIA3"/>
<name>A0A9D4AIA3_9ROSI</name>
<evidence type="ECO:0008006" key="4">
    <source>
        <dbReference type="Google" id="ProtNLM"/>
    </source>
</evidence>
<evidence type="ECO:0000313" key="3">
    <source>
        <dbReference type="Proteomes" id="UP000828251"/>
    </source>
</evidence>
<dbReference type="OrthoDB" id="972797at2759"/>
<dbReference type="EMBL" id="JAIQCV010000002">
    <property type="protein sequence ID" value="KAH1121924.1"/>
    <property type="molecule type" value="Genomic_DNA"/>
</dbReference>
<reference evidence="2 3" key="1">
    <citation type="journal article" date="2021" name="Plant Biotechnol. J.">
        <title>Multi-omics assisted identification of the key and species-specific regulatory components of drought-tolerant mechanisms in Gossypium stocksii.</title>
        <authorList>
            <person name="Yu D."/>
            <person name="Ke L."/>
            <person name="Zhang D."/>
            <person name="Wu Y."/>
            <person name="Sun Y."/>
            <person name="Mei J."/>
            <person name="Sun J."/>
            <person name="Sun Y."/>
        </authorList>
    </citation>
    <scope>NUCLEOTIDE SEQUENCE [LARGE SCALE GENOMIC DNA]</scope>
    <source>
        <strain evidence="3">cv. E1</strain>
        <tissue evidence="2">Leaf</tissue>
    </source>
</reference>
<feature type="compositionally biased region" description="Acidic residues" evidence="1">
    <location>
        <begin position="69"/>
        <end position="80"/>
    </location>
</feature>
<accession>A0A9D4AIA3</accession>
<evidence type="ECO:0000256" key="1">
    <source>
        <dbReference type="SAM" id="MobiDB-lite"/>
    </source>
</evidence>
<gene>
    <name evidence="2" type="ORF">J1N35_005084</name>
</gene>
<dbReference type="Proteomes" id="UP000828251">
    <property type="component" value="Unassembled WGS sequence"/>
</dbReference>